<keyword evidence="4" id="KW-1185">Reference proteome</keyword>
<keyword evidence="1" id="KW-0507">mRNA processing</keyword>
<evidence type="ECO:0000259" key="3">
    <source>
        <dbReference type="PROSITE" id="PS51391"/>
    </source>
</evidence>
<feature type="region of interest" description="Disordered" evidence="2">
    <location>
        <begin position="568"/>
        <end position="601"/>
    </location>
</feature>
<dbReference type="InterPro" id="IPR047415">
    <property type="entry name" value="Pcf11_CID"/>
</dbReference>
<dbReference type="AlphaFoldDB" id="A0AB40AGL4"/>
<feature type="region of interest" description="Disordered" evidence="2">
    <location>
        <begin position="189"/>
        <end position="218"/>
    </location>
</feature>
<feature type="region of interest" description="Disordered" evidence="2">
    <location>
        <begin position="304"/>
        <end position="338"/>
    </location>
</feature>
<gene>
    <name evidence="5" type="primary">LOC120249526</name>
</gene>
<dbReference type="Gene3D" id="1.25.40.90">
    <property type="match status" value="1"/>
</dbReference>
<dbReference type="PANTHER" id="PTHR15921">
    <property type="entry name" value="PRE-MRNA CLEAVAGE COMPLEX II"/>
    <property type="match status" value="1"/>
</dbReference>
<dbReference type="SUPFAM" id="SSF48464">
    <property type="entry name" value="ENTH/VHS domain"/>
    <property type="match status" value="1"/>
</dbReference>
<dbReference type="InterPro" id="IPR008942">
    <property type="entry name" value="ENTH_VHS"/>
</dbReference>
<dbReference type="InterPro" id="IPR006569">
    <property type="entry name" value="CID_dom"/>
</dbReference>
<dbReference type="GeneID" id="120249526"/>
<dbReference type="InterPro" id="IPR013087">
    <property type="entry name" value="Znf_C2H2_type"/>
</dbReference>
<evidence type="ECO:0000313" key="5">
    <source>
        <dbReference type="RefSeq" id="XP_039113994.1"/>
    </source>
</evidence>
<dbReference type="GO" id="GO:0000993">
    <property type="term" value="F:RNA polymerase II complex binding"/>
    <property type="evidence" value="ECO:0007669"/>
    <property type="project" value="InterPro"/>
</dbReference>
<sequence>MESERFSGSRDNPRALGLAHDRPPRAAPVERPSPPILDRFRALLREREEELRALGEDEPPLPSAQEVVRLYEEVLSELVFNSKPVITELTILAGEQREFAEGIADAICSRILEAPIDQKLPSLYLLDSIVKNIGREYVRYFAERLAEVFCEAYNQVHFSLHPAMRHLFGTWSQVFPYYVLRTIEEELQFSTPDSQQSTSSTNTRHSESPSSRPSHGIHINPKYLEARRHLEHSSADYQDVRGTSSSLQSAGQKSSAHYGEYDFEHNDVTPPHQGSVGRGSPQTAGGHEPSMVMMEGGIASSKIKGFRPAPSPAPAPAPTPAPTIRLRGSTSPSGDRLKKEISPVCAVPGAALSDSRHGFGPCKVSEQNGWLGKSWSSDYAYQRPEDFSVYNFNRQRTRELIDAYGNYRGKSTFEEKVPKIMRLESNGVNSDVATRRWQNTEEEEYVWEDMNPTLASQRRENSLPPVEPLTTRAGLSKWGGAYVESDFRRANWSSHSRASHVDDPALKFEDRIPLISGSSQHAQDSWKLPCDIPKLPVPLSVSGRESLIGHRVPEAEVPFQRLSNLNSDSSRVNASTLEKHLTERPYSPPNPSTMLASSHKSQPLPLHPLPLHQKQFKSQFDLIETHKPIVGQGPKSSLVLPLQQYDATDRKATDTEALHHLPYQHSGSVQSNHREAMPIQLHESRGNLISSAPVQLSSHLVAPPLNISHTQEMGVPLGSVLQNSLSGLPSSHVTYKTHDNSLQALGVNLPPLPPGPPPPSVQIGPASINSNISSSPANPFSGLLSSLMEKGLISLQPQSSSQDPVGVEFNADLLKVRHESAINALYTELPRQCMTCGMRFRCQEEHGAHMDWHVTKNRISKNRKQKPSRKWFVSAKEWLSGAEALGTDFVPGFLPTETVTEKGEDKELAVPADENQNVCALCAEPFEDFYSDETEEWMYKGAIYLNAPDGNVEGFDRSQLGPIVHAKCRSESAKGFAEA</sequence>
<evidence type="ECO:0000313" key="4">
    <source>
        <dbReference type="Proteomes" id="UP001515500"/>
    </source>
</evidence>
<dbReference type="FunFam" id="1.25.40.90:FF:000023">
    <property type="entry name" value="polyadenylation and cleavage factor homolog 4"/>
    <property type="match status" value="1"/>
</dbReference>
<evidence type="ECO:0000256" key="2">
    <source>
        <dbReference type="SAM" id="MobiDB-lite"/>
    </source>
</evidence>
<feature type="region of interest" description="Disordered" evidence="2">
    <location>
        <begin position="1"/>
        <end position="33"/>
    </location>
</feature>
<organism evidence="4 5">
    <name type="scientific">Dioscorea cayennensis subsp. rotundata</name>
    <name type="common">White Guinea yam</name>
    <name type="synonym">Dioscorea rotundata</name>
    <dbReference type="NCBI Taxonomy" id="55577"/>
    <lineage>
        <taxon>Eukaryota</taxon>
        <taxon>Viridiplantae</taxon>
        <taxon>Streptophyta</taxon>
        <taxon>Embryophyta</taxon>
        <taxon>Tracheophyta</taxon>
        <taxon>Spermatophyta</taxon>
        <taxon>Magnoliopsida</taxon>
        <taxon>Liliopsida</taxon>
        <taxon>Dioscoreales</taxon>
        <taxon>Dioscoreaceae</taxon>
        <taxon>Dioscorea</taxon>
    </lineage>
</organism>
<dbReference type="PROSITE" id="PS51391">
    <property type="entry name" value="CID"/>
    <property type="match status" value="1"/>
</dbReference>
<dbReference type="GO" id="GO:0005849">
    <property type="term" value="C:mRNA cleavage factor complex"/>
    <property type="evidence" value="ECO:0007669"/>
    <property type="project" value="TreeGrafter"/>
</dbReference>
<dbReference type="Proteomes" id="UP001515500">
    <property type="component" value="Chromosome 19"/>
</dbReference>
<dbReference type="PROSITE" id="PS00028">
    <property type="entry name" value="ZINC_FINGER_C2H2_1"/>
    <property type="match status" value="1"/>
</dbReference>
<feature type="compositionally biased region" description="Low complexity" evidence="2">
    <location>
        <begin position="189"/>
        <end position="214"/>
    </location>
</feature>
<dbReference type="CDD" id="cd16982">
    <property type="entry name" value="CID_Pcf11"/>
    <property type="match status" value="1"/>
</dbReference>
<feature type="region of interest" description="Disordered" evidence="2">
    <location>
        <begin position="262"/>
        <end position="291"/>
    </location>
</feature>
<accession>A0AB40AGL4</accession>
<feature type="compositionally biased region" description="Low complexity" evidence="2">
    <location>
        <begin position="244"/>
        <end position="256"/>
    </location>
</feature>
<feature type="compositionally biased region" description="Pro residues" evidence="2">
    <location>
        <begin position="309"/>
        <end position="321"/>
    </location>
</feature>
<dbReference type="GO" id="GO:0031124">
    <property type="term" value="P:mRNA 3'-end processing"/>
    <property type="evidence" value="ECO:0007669"/>
    <property type="project" value="InterPro"/>
</dbReference>
<proteinExistence type="predicted"/>
<dbReference type="SMART" id="SM00582">
    <property type="entry name" value="RPR"/>
    <property type="match status" value="1"/>
</dbReference>
<feature type="compositionally biased region" description="Basic and acidic residues" evidence="2">
    <location>
        <begin position="1"/>
        <end position="24"/>
    </location>
</feature>
<dbReference type="Pfam" id="PF04818">
    <property type="entry name" value="CID"/>
    <property type="match status" value="1"/>
</dbReference>
<dbReference type="GO" id="GO:0006369">
    <property type="term" value="P:termination of RNA polymerase II transcription"/>
    <property type="evidence" value="ECO:0007669"/>
    <property type="project" value="InterPro"/>
</dbReference>
<dbReference type="GO" id="GO:0003729">
    <property type="term" value="F:mRNA binding"/>
    <property type="evidence" value="ECO:0007669"/>
    <property type="project" value="InterPro"/>
</dbReference>
<dbReference type="RefSeq" id="XP_039113994.1">
    <property type="nucleotide sequence ID" value="XM_039258060.1"/>
</dbReference>
<name>A0AB40AGL4_DIOCR</name>
<reference evidence="5" key="1">
    <citation type="submission" date="2025-08" db="UniProtKB">
        <authorList>
            <consortium name="RefSeq"/>
        </authorList>
    </citation>
    <scope>IDENTIFICATION</scope>
</reference>
<evidence type="ECO:0000256" key="1">
    <source>
        <dbReference type="ARBA" id="ARBA00022664"/>
    </source>
</evidence>
<feature type="domain" description="CID" evidence="3">
    <location>
        <begin position="63"/>
        <end position="191"/>
    </location>
</feature>
<protein>
    <submittedName>
        <fullName evidence="5">Polyadenylation and cleavage factor homolog 4 isoform X1</fullName>
    </submittedName>
</protein>
<feature type="region of interest" description="Disordered" evidence="2">
    <location>
        <begin position="237"/>
        <end position="256"/>
    </location>
</feature>
<dbReference type="InterPro" id="IPR045154">
    <property type="entry name" value="PCF11-like"/>
</dbReference>
<dbReference type="InterPro" id="IPR057242">
    <property type="entry name" value="PCFS4-like"/>
</dbReference>
<dbReference type="Pfam" id="PF23228">
    <property type="entry name" value="zf_PCFS4"/>
    <property type="match status" value="1"/>
</dbReference>
<dbReference type="PANTHER" id="PTHR15921:SF12">
    <property type="entry name" value="POLYADENYLATION AND CLEAVAGE FACTOR HOMOLOG 4"/>
    <property type="match status" value="1"/>
</dbReference>
<dbReference type="GO" id="GO:0005737">
    <property type="term" value="C:cytoplasm"/>
    <property type="evidence" value="ECO:0007669"/>
    <property type="project" value="TreeGrafter"/>
</dbReference>